<keyword evidence="3" id="KW-1185">Reference proteome</keyword>
<sequence length="465" mass="53399">MAEILGVVASVITIVNLAGPTAKLIETLYKVAKDGDEMENAIISVANQLEVADETMKLAKRRLQDNCDKIRKMKHPTSRVARYIEGSSLEQKISHITKDIERQLDVADNSLVDTCSRFKFVQGLRWYFWTIDEMRAVFISLDRVAIYLSIIGFILELEVFSYMLERTDDEISGMLEEHIATLRMQLQHTERTLDKALRSEQSKKSHRKDLNTEFVDCGKLLISLSESMRCTGKVPDDRDERRRRRDRNRPTQSTMSAYAGVTRTPRSPPRSRKPTESPHPSRLRVPKARLSEISQETSRSSRSLSSRTTHTPERPSPPSPPSPSPDPDDEMIYLFTPADVKEEMIYLINGWLENRTGRNGVARIEHARVCPKMSGNYISIAQARELSLPVEQLGFREVIHKVGPNEYEQIIGKVSGVQWWGKKHWRPRLVDFWVKEEYCLGKGDDIMFGSEFAKEETGWKEVLYK</sequence>
<organism evidence="2 3">
    <name type="scientific">Fusarium coffeatum</name>
    <dbReference type="NCBI Taxonomy" id="231269"/>
    <lineage>
        <taxon>Eukaryota</taxon>
        <taxon>Fungi</taxon>
        <taxon>Dikarya</taxon>
        <taxon>Ascomycota</taxon>
        <taxon>Pezizomycotina</taxon>
        <taxon>Sordariomycetes</taxon>
        <taxon>Hypocreomycetidae</taxon>
        <taxon>Hypocreales</taxon>
        <taxon>Nectriaceae</taxon>
        <taxon>Fusarium</taxon>
        <taxon>Fusarium incarnatum-equiseti species complex</taxon>
    </lineage>
</organism>
<evidence type="ECO:0008006" key="4">
    <source>
        <dbReference type="Google" id="ProtNLM"/>
    </source>
</evidence>
<name>A0A366R411_9HYPO</name>
<dbReference type="GeneID" id="41998575"/>
<protein>
    <recommendedName>
        <fullName evidence="4">Fungal N-terminal domain-containing protein</fullName>
    </recommendedName>
</protein>
<dbReference type="RefSeq" id="XP_031012702.1">
    <property type="nucleotide sequence ID" value="XM_031163279.1"/>
</dbReference>
<accession>A0A366R411</accession>
<comment type="caution">
    <text evidence="2">The sequence shown here is derived from an EMBL/GenBank/DDBJ whole genome shotgun (WGS) entry which is preliminary data.</text>
</comment>
<dbReference type="OrthoDB" id="6359816at2759"/>
<dbReference type="EMBL" id="QKXC01000216">
    <property type="protein sequence ID" value="RBR11258.1"/>
    <property type="molecule type" value="Genomic_DNA"/>
</dbReference>
<evidence type="ECO:0000256" key="1">
    <source>
        <dbReference type="SAM" id="MobiDB-lite"/>
    </source>
</evidence>
<feature type="compositionally biased region" description="Low complexity" evidence="1">
    <location>
        <begin position="297"/>
        <end position="309"/>
    </location>
</feature>
<reference evidence="2 3" key="1">
    <citation type="submission" date="2018-06" db="EMBL/GenBank/DDBJ databases">
        <title>Fusarium incarnatum-equiseti species complex species 28.</title>
        <authorList>
            <person name="Gardiner D.M."/>
        </authorList>
    </citation>
    <scope>NUCLEOTIDE SEQUENCE [LARGE SCALE GENOMIC DNA]</scope>
    <source>
        <strain evidence="2 3">FIESC_28</strain>
    </source>
</reference>
<evidence type="ECO:0000313" key="2">
    <source>
        <dbReference type="EMBL" id="RBR11258.1"/>
    </source>
</evidence>
<feature type="region of interest" description="Disordered" evidence="1">
    <location>
        <begin position="230"/>
        <end position="331"/>
    </location>
</feature>
<dbReference type="Proteomes" id="UP000253153">
    <property type="component" value="Unassembled WGS sequence"/>
</dbReference>
<evidence type="ECO:0000313" key="3">
    <source>
        <dbReference type="Proteomes" id="UP000253153"/>
    </source>
</evidence>
<feature type="compositionally biased region" description="Pro residues" evidence="1">
    <location>
        <begin position="314"/>
        <end position="325"/>
    </location>
</feature>
<dbReference type="AlphaFoldDB" id="A0A366R411"/>
<gene>
    <name evidence="2" type="ORF">FIESC28_09142</name>
</gene>
<proteinExistence type="predicted"/>